<evidence type="ECO:0000256" key="8">
    <source>
        <dbReference type="ARBA" id="ARBA00023128"/>
    </source>
</evidence>
<keyword evidence="6" id="KW-0809">Transit peptide</keyword>
<accession>A0A8C5MTC8</accession>
<dbReference type="SUPFAM" id="SSF81431">
    <property type="entry name" value="Mitochondrial cytochrome c oxidase subunit VIIIb (aka IX)"/>
    <property type="match status" value="1"/>
</dbReference>
<protein>
    <submittedName>
        <fullName evidence="11">Uncharacterized protein</fullName>
    </submittedName>
</protein>
<dbReference type="GO" id="GO:0045277">
    <property type="term" value="C:respiratory chain complex IV"/>
    <property type="evidence" value="ECO:0007669"/>
    <property type="project" value="InterPro"/>
</dbReference>
<comment type="similarity">
    <text evidence="3">Belongs to the cytochrome c oxidase VIII family.</text>
</comment>
<proteinExistence type="inferred from homology"/>
<keyword evidence="4 10" id="KW-0812">Transmembrane</keyword>
<evidence type="ECO:0000256" key="4">
    <source>
        <dbReference type="ARBA" id="ARBA00022692"/>
    </source>
</evidence>
<feature type="transmembrane region" description="Helical" evidence="10">
    <location>
        <begin position="40"/>
        <end position="58"/>
    </location>
</feature>
<dbReference type="UniPathway" id="UPA00705"/>
<keyword evidence="5" id="KW-0999">Mitochondrion inner membrane</keyword>
<evidence type="ECO:0000256" key="1">
    <source>
        <dbReference type="ARBA" id="ARBA00004434"/>
    </source>
</evidence>
<evidence type="ECO:0000256" key="7">
    <source>
        <dbReference type="ARBA" id="ARBA00022989"/>
    </source>
</evidence>
<dbReference type="Pfam" id="PF02285">
    <property type="entry name" value="COX8"/>
    <property type="match status" value="1"/>
</dbReference>
<dbReference type="InterPro" id="IPR036548">
    <property type="entry name" value="Cyt_c_oxidase_su8_sf"/>
</dbReference>
<keyword evidence="7 10" id="KW-1133">Transmembrane helix</keyword>
<evidence type="ECO:0000256" key="6">
    <source>
        <dbReference type="ARBA" id="ARBA00022946"/>
    </source>
</evidence>
<keyword evidence="9 10" id="KW-0472">Membrane</keyword>
<evidence type="ECO:0000256" key="2">
    <source>
        <dbReference type="ARBA" id="ARBA00004673"/>
    </source>
</evidence>
<dbReference type="InterPro" id="IPR003205">
    <property type="entry name" value="Cyt_c_oxidase_su8"/>
</dbReference>
<sequence>LMPAVGIVKHLGAMVGIWLLRGTVKYLPPNCFSFFLQEQGIGLSALFMVFLIPSGWILSHLENYKSRPAA</sequence>
<evidence type="ECO:0000256" key="5">
    <source>
        <dbReference type="ARBA" id="ARBA00022792"/>
    </source>
</evidence>
<dbReference type="GO" id="GO:0005743">
    <property type="term" value="C:mitochondrial inner membrane"/>
    <property type="evidence" value="ECO:0007669"/>
    <property type="project" value="UniProtKB-SubCell"/>
</dbReference>
<keyword evidence="12" id="KW-1185">Reference proteome</keyword>
<name>A0A8C5MTC8_9ANUR</name>
<reference evidence="11" key="2">
    <citation type="submission" date="2025-09" db="UniProtKB">
        <authorList>
            <consortium name="Ensembl"/>
        </authorList>
    </citation>
    <scope>IDENTIFICATION</scope>
</reference>
<dbReference type="GO" id="GO:0006123">
    <property type="term" value="P:mitochondrial electron transport, cytochrome c to oxygen"/>
    <property type="evidence" value="ECO:0007669"/>
    <property type="project" value="InterPro"/>
</dbReference>
<keyword evidence="8" id="KW-0496">Mitochondrion</keyword>
<evidence type="ECO:0000313" key="12">
    <source>
        <dbReference type="Proteomes" id="UP000694569"/>
    </source>
</evidence>
<organism evidence="11 12">
    <name type="scientific">Leptobrachium leishanense</name>
    <name type="common">Leishan spiny toad</name>
    <dbReference type="NCBI Taxonomy" id="445787"/>
    <lineage>
        <taxon>Eukaryota</taxon>
        <taxon>Metazoa</taxon>
        <taxon>Chordata</taxon>
        <taxon>Craniata</taxon>
        <taxon>Vertebrata</taxon>
        <taxon>Euteleostomi</taxon>
        <taxon>Amphibia</taxon>
        <taxon>Batrachia</taxon>
        <taxon>Anura</taxon>
        <taxon>Pelobatoidea</taxon>
        <taxon>Megophryidae</taxon>
        <taxon>Leptobrachium</taxon>
    </lineage>
</organism>
<reference evidence="11" key="1">
    <citation type="submission" date="2025-08" db="UniProtKB">
        <authorList>
            <consortium name="Ensembl"/>
        </authorList>
    </citation>
    <scope>IDENTIFICATION</scope>
</reference>
<comment type="subcellular location">
    <subcellularLocation>
        <location evidence="1">Mitochondrion inner membrane</location>
        <topology evidence="1">Single-pass membrane protein</topology>
    </subcellularLocation>
</comment>
<evidence type="ECO:0000256" key="3">
    <source>
        <dbReference type="ARBA" id="ARBA00010117"/>
    </source>
</evidence>
<dbReference type="Gene3D" id="4.10.81.10">
    <property type="entry name" value="Cytochrome c oxidase, subunit 8"/>
    <property type="match status" value="1"/>
</dbReference>
<dbReference type="Proteomes" id="UP000694569">
    <property type="component" value="Unplaced"/>
</dbReference>
<evidence type="ECO:0000313" key="11">
    <source>
        <dbReference type="Ensembl" id="ENSLLEP00000016812.1"/>
    </source>
</evidence>
<evidence type="ECO:0000256" key="9">
    <source>
        <dbReference type="ARBA" id="ARBA00023136"/>
    </source>
</evidence>
<comment type="pathway">
    <text evidence="2">Energy metabolism; oxidative phosphorylation.</text>
</comment>
<dbReference type="Ensembl" id="ENSLLET00000017452.1">
    <property type="protein sequence ID" value="ENSLLEP00000016812.1"/>
    <property type="gene ID" value="ENSLLEG00000010680.1"/>
</dbReference>
<dbReference type="OrthoDB" id="8931496at2759"/>
<dbReference type="AlphaFoldDB" id="A0A8C5MTC8"/>
<evidence type="ECO:0000256" key="10">
    <source>
        <dbReference type="SAM" id="Phobius"/>
    </source>
</evidence>